<dbReference type="EC" id="2.3.2.36" evidence="17"/>
<comment type="catalytic activity">
    <reaction evidence="16">
        <text>[E2 ubiquitin-conjugating enzyme]-S-ubiquitinyl-L-cysteine + [acceptor protein]-L-cysteine = [E2 ubiquitin-conjugating enzyme]-L-cysteine + [acceptor protein]-S-ubiquitinyl-L-cysteine.</text>
        <dbReference type="EC" id="2.3.2.36"/>
    </reaction>
</comment>
<gene>
    <name evidence="20" type="ORF">BDV98DRAFT_523413</name>
</gene>
<dbReference type="GO" id="GO:0008270">
    <property type="term" value="F:zinc ion binding"/>
    <property type="evidence" value="ECO:0007669"/>
    <property type="project" value="UniProtKB-KW"/>
</dbReference>
<dbReference type="GO" id="GO:0016562">
    <property type="term" value="P:protein import into peroxisome matrix, receptor recycling"/>
    <property type="evidence" value="ECO:0007669"/>
    <property type="project" value="UniProtKB-ARBA"/>
</dbReference>
<dbReference type="Proteomes" id="UP000305067">
    <property type="component" value="Unassembled WGS sequence"/>
</dbReference>
<evidence type="ECO:0000256" key="12">
    <source>
        <dbReference type="ARBA" id="ARBA00022989"/>
    </source>
</evidence>
<keyword evidence="9" id="KW-0833">Ubl conjugation pathway</keyword>
<evidence type="ECO:0000256" key="13">
    <source>
        <dbReference type="ARBA" id="ARBA00023136"/>
    </source>
</evidence>
<keyword evidence="11" id="KW-0653">Protein transport</keyword>
<evidence type="ECO:0000256" key="1">
    <source>
        <dbReference type="ARBA" id="ARBA00004585"/>
    </source>
</evidence>
<evidence type="ECO:0000256" key="3">
    <source>
        <dbReference type="ARBA" id="ARBA00008704"/>
    </source>
</evidence>
<evidence type="ECO:0000259" key="19">
    <source>
        <dbReference type="Pfam" id="PF04757"/>
    </source>
</evidence>
<protein>
    <recommendedName>
        <fullName evidence="17">RING-type E3 ubiquitin transferase (cysteine targeting)</fullName>
        <ecNumber evidence="17">2.3.2.36</ecNumber>
    </recommendedName>
    <alternativeName>
        <fullName evidence="15">Peroxin-2</fullName>
    </alternativeName>
</protein>
<dbReference type="Pfam" id="PF04757">
    <property type="entry name" value="Pex2_Pex12"/>
    <property type="match status" value="1"/>
</dbReference>
<comment type="pathway">
    <text evidence="2">Protein modification; protein ubiquitination.</text>
</comment>
<keyword evidence="13" id="KW-0472">Membrane</keyword>
<dbReference type="GO" id="GO:0005778">
    <property type="term" value="C:peroxisomal membrane"/>
    <property type="evidence" value="ECO:0007669"/>
    <property type="project" value="UniProtKB-SubCell"/>
</dbReference>
<dbReference type="AlphaFoldDB" id="A0A5C3QVI4"/>
<sequence>MSLPVPPTWQDAWNSAQSSFDTIRGTSSNPSSPYPTPRSRVIRVGQLDSSLLDQELVHILLEPVNKAIGLVKPAWKSRFTPELMLLVEMILYHGSIWSQGSSYGARLQGLRYQSARAPIQGGEVSPARLPQKILLAHAALTILTPYLHSRIRSYALSKAWPDRPLSDKRRKAWRVLAALESGHSALALVSFMAFLFNGRHRTIADRLVGLRLVPSTNVTNRNVSYEFMKRQMVWHAFTEFLLFLLPLVPPRLIWKRILRVWTASKRKLGSPQTQEKAVTKGPYWALPSDQCAICAENASYSLNVNQPINVFTSISSNTLTAETTATGNGDEVPAFPIHTAYVASCGDVFCYSCLAERMLRVADDEGEGQFWECIRCGTSVRSADRQGPSDEELVGSSEASGAFSDYEFSSDLDTDTGMSASFTYSDYSRRSDE</sequence>
<feature type="region of interest" description="Disordered" evidence="18">
    <location>
        <begin position="20"/>
        <end position="39"/>
    </location>
</feature>
<evidence type="ECO:0000256" key="18">
    <source>
        <dbReference type="SAM" id="MobiDB-lite"/>
    </source>
</evidence>
<evidence type="ECO:0000256" key="2">
    <source>
        <dbReference type="ARBA" id="ARBA00004906"/>
    </source>
</evidence>
<feature type="domain" description="Pex N-terminal" evidence="19">
    <location>
        <begin position="53"/>
        <end position="263"/>
    </location>
</feature>
<proteinExistence type="inferred from homology"/>
<keyword evidence="4" id="KW-0813">Transport</keyword>
<keyword evidence="6" id="KW-0812">Transmembrane</keyword>
<comment type="subcellular location">
    <subcellularLocation>
        <location evidence="1">Peroxisome membrane</location>
        <topology evidence="1">Multi-pass membrane protein</topology>
    </subcellularLocation>
</comment>
<evidence type="ECO:0000256" key="10">
    <source>
        <dbReference type="ARBA" id="ARBA00022833"/>
    </source>
</evidence>
<evidence type="ECO:0000256" key="8">
    <source>
        <dbReference type="ARBA" id="ARBA00022771"/>
    </source>
</evidence>
<keyword evidence="14" id="KW-0576">Peroxisome</keyword>
<evidence type="ECO:0000313" key="20">
    <source>
        <dbReference type="EMBL" id="TFL05962.1"/>
    </source>
</evidence>
<dbReference type="EMBL" id="ML178816">
    <property type="protein sequence ID" value="TFL05962.1"/>
    <property type="molecule type" value="Genomic_DNA"/>
</dbReference>
<dbReference type="InterPro" id="IPR025654">
    <property type="entry name" value="PEX2/10"/>
</dbReference>
<keyword evidence="12" id="KW-1133">Transmembrane helix</keyword>
<dbReference type="GO" id="GO:0061630">
    <property type="term" value="F:ubiquitin protein ligase activity"/>
    <property type="evidence" value="ECO:0007669"/>
    <property type="project" value="UniProtKB-EC"/>
</dbReference>
<evidence type="ECO:0000256" key="7">
    <source>
        <dbReference type="ARBA" id="ARBA00022723"/>
    </source>
</evidence>
<evidence type="ECO:0000256" key="14">
    <source>
        <dbReference type="ARBA" id="ARBA00023140"/>
    </source>
</evidence>
<accession>A0A5C3QVI4</accession>
<dbReference type="OrthoDB" id="1701437at2759"/>
<evidence type="ECO:0000256" key="16">
    <source>
        <dbReference type="ARBA" id="ARBA00034438"/>
    </source>
</evidence>
<keyword evidence="8" id="KW-0863">Zinc-finger</keyword>
<dbReference type="PANTHER" id="PTHR48178:SF1">
    <property type="entry name" value="PEROXISOME BIOGENESIS FACTOR 2"/>
    <property type="match status" value="1"/>
</dbReference>
<keyword evidence="7" id="KW-0479">Metal-binding</keyword>
<organism evidence="20 21">
    <name type="scientific">Pterulicium gracile</name>
    <dbReference type="NCBI Taxonomy" id="1884261"/>
    <lineage>
        <taxon>Eukaryota</taxon>
        <taxon>Fungi</taxon>
        <taxon>Dikarya</taxon>
        <taxon>Basidiomycota</taxon>
        <taxon>Agaricomycotina</taxon>
        <taxon>Agaricomycetes</taxon>
        <taxon>Agaricomycetidae</taxon>
        <taxon>Agaricales</taxon>
        <taxon>Pleurotineae</taxon>
        <taxon>Pterulaceae</taxon>
        <taxon>Pterulicium</taxon>
    </lineage>
</organism>
<dbReference type="InterPro" id="IPR006845">
    <property type="entry name" value="Pex_N"/>
</dbReference>
<name>A0A5C3QVI4_9AGAR</name>
<evidence type="ECO:0000256" key="6">
    <source>
        <dbReference type="ARBA" id="ARBA00022692"/>
    </source>
</evidence>
<dbReference type="STRING" id="1884261.A0A5C3QVI4"/>
<keyword evidence="10" id="KW-0862">Zinc</keyword>
<evidence type="ECO:0000256" key="5">
    <source>
        <dbReference type="ARBA" id="ARBA00022679"/>
    </source>
</evidence>
<evidence type="ECO:0000313" key="21">
    <source>
        <dbReference type="Proteomes" id="UP000305067"/>
    </source>
</evidence>
<comment type="similarity">
    <text evidence="3">Belongs to the pex2/pex10/pex12 family.</text>
</comment>
<evidence type="ECO:0000256" key="15">
    <source>
        <dbReference type="ARBA" id="ARBA00032511"/>
    </source>
</evidence>
<keyword evidence="21" id="KW-1185">Reference proteome</keyword>
<evidence type="ECO:0000256" key="4">
    <source>
        <dbReference type="ARBA" id="ARBA00022448"/>
    </source>
</evidence>
<reference evidence="20 21" key="1">
    <citation type="journal article" date="2019" name="Nat. Ecol. Evol.">
        <title>Megaphylogeny resolves global patterns of mushroom evolution.</title>
        <authorList>
            <person name="Varga T."/>
            <person name="Krizsan K."/>
            <person name="Foldi C."/>
            <person name="Dima B."/>
            <person name="Sanchez-Garcia M."/>
            <person name="Sanchez-Ramirez S."/>
            <person name="Szollosi G.J."/>
            <person name="Szarkandi J.G."/>
            <person name="Papp V."/>
            <person name="Albert L."/>
            <person name="Andreopoulos W."/>
            <person name="Angelini C."/>
            <person name="Antonin V."/>
            <person name="Barry K.W."/>
            <person name="Bougher N.L."/>
            <person name="Buchanan P."/>
            <person name="Buyck B."/>
            <person name="Bense V."/>
            <person name="Catcheside P."/>
            <person name="Chovatia M."/>
            <person name="Cooper J."/>
            <person name="Damon W."/>
            <person name="Desjardin D."/>
            <person name="Finy P."/>
            <person name="Geml J."/>
            <person name="Haridas S."/>
            <person name="Hughes K."/>
            <person name="Justo A."/>
            <person name="Karasinski D."/>
            <person name="Kautmanova I."/>
            <person name="Kiss B."/>
            <person name="Kocsube S."/>
            <person name="Kotiranta H."/>
            <person name="LaButti K.M."/>
            <person name="Lechner B.E."/>
            <person name="Liimatainen K."/>
            <person name="Lipzen A."/>
            <person name="Lukacs Z."/>
            <person name="Mihaltcheva S."/>
            <person name="Morgado L.N."/>
            <person name="Niskanen T."/>
            <person name="Noordeloos M.E."/>
            <person name="Ohm R.A."/>
            <person name="Ortiz-Santana B."/>
            <person name="Ovrebo C."/>
            <person name="Racz N."/>
            <person name="Riley R."/>
            <person name="Savchenko A."/>
            <person name="Shiryaev A."/>
            <person name="Soop K."/>
            <person name="Spirin V."/>
            <person name="Szebenyi C."/>
            <person name="Tomsovsky M."/>
            <person name="Tulloss R.E."/>
            <person name="Uehling J."/>
            <person name="Grigoriev I.V."/>
            <person name="Vagvolgyi C."/>
            <person name="Papp T."/>
            <person name="Martin F.M."/>
            <person name="Miettinen O."/>
            <person name="Hibbett D.S."/>
            <person name="Nagy L.G."/>
        </authorList>
    </citation>
    <scope>NUCLEOTIDE SEQUENCE [LARGE SCALE GENOMIC DNA]</scope>
    <source>
        <strain evidence="20 21">CBS 309.79</strain>
    </source>
</reference>
<dbReference type="GO" id="GO:0016567">
    <property type="term" value="P:protein ubiquitination"/>
    <property type="evidence" value="ECO:0007669"/>
    <property type="project" value="UniProtKB-ARBA"/>
</dbReference>
<evidence type="ECO:0000256" key="11">
    <source>
        <dbReference type="ARBA" id="ARBA00022927"/>
    </source>
</evidence>
<feature type="compositionally biased region" description="Polar residues" evidence="18">
    <location>
        <begin position="416"/>
        <end position="426"/>
    </location>
</feature>
<dbReference type="PANTHER" id="PTHR48178">
    <property type="entry name" value="PEROXISOME BIOGENESIS FACTOR 2"/>
    <property type="match status" value="1"/>
</dbReference>
<keyword evidence="5" id="KW-0808">Transferase</keyword>
<evidence type="ECO:0000256" key="17">
    <source>
        <dbReference type="ARBA" id="ARBA00034523"/>
    </source>
</evidence>
<evidence type="ECO:0000256" key="9">
    <source>
        <dbReference type="ARBA" id="ARBA00022786"/>
    </source>
</evidence>
<feature type="region of interest" description="Disordered" evidence="18">
    <location>
        <begin position="408"/>
        <end position="433"/>
    </location>
</feature>